<name>A0A1M6QJW6_9CLOT</name>
<evidence type="ECO:0000313" key="3">
    <source>
        <dbReference type="Proteomes" id="UP000183952"/>
    </source>
</evidence>
<keyword evidence="1" id="KW-1133">Transmembrane helix</keyword>
<feature type="transmembrane region" description="Helical" evidence="1">
    <location>
        <begin position="125"/>
        <end position="150"/>
    </location>
</feature>
<dbReference type="Proteomes" id="UP000183952">
    <property type="component" value="Unassembled WGS sequence"/>
</dbReference>
<dbReference type="EMBL" id="FRAD01000017">
    <property type="protein sequence ID" value="SHK20516.1"/>
    <property type="molecule type" value="Genomic_DNA"/>
</dbReference>
<reference evidence="2 3" key="1">
    <citation type="submission" date="2016-11" db="EMBL/GenBank/DDBJ databases">
        <authorList>
            <person name="Jaros S."/>
            <person name="Januszkiewicz K."/>
            <person name="Wedrychowicz H."/>
        </authorList>
    </citation>
    <scope>NUCLEOTIDE SEQUENCE [LARGE SCALE GENOMIC DNA]</scope>
    <source>
        <strain evidence="2 3">DSM 3090</strain>
    </source>
</reference>
<dbReference type="AlphaFoldDB" id="A0A1M6QJW6"/>
<gene>
    <name evidence="2" type="ORF">SAMN02745248_02028</name>
</gene>
<keyword evidence="3" id="KW-1185">Reference proteome</keyword>
<evidence type="ECO:0008006" key="4">
    <source>
        <dbReference type="Google" id="ProtNLM"/>
    </source>
</evidence>
<evidence type="ECO:0000256" key="1">
    <source>
        <dbReference type="SAM" id="Phobius"/>
    </source>
</evidence>
<keyword evidence="1" id="KW-0472">Membrane</keyword>
<sequence>MIMDHDKLIRKLTENAAVTFEDAKMALESNDWDIIDAMLQLEDVGKVKSPDMKIYFTNDRNKSFSEIVACCEEKSWQYYENKDRKKYDERHEKTRSAFEKACKFIEKCNGVFIEIKRREGSVLRLPITVVALLLIFCYRIVIPLVIVALLCNVEFSIDGEALGGNGDDINSLFNRAHCKAEKVRNNIRAKMKKNGKYK</sequence>
<proteinExistence type="predicted"/>
<protein>
    <recommendedName>
        <fullName evidence="4">DUF4342 domain-containing protein</fullName>
    </recommendedName>
</protein>
<evidence type="ECO:0000313" key="2">
    <source>
        <dbReference type="EMBL" id="SHK20516.1"/>
    </source>
</evidence>
<keyword evidence="1" id="KW-0812">Transmembrane</keyword>
<organism evidence="2 3">
    <name type="scientific">Hathewaya proteolytica DSM 3090</name>
    <dbReference type="NCBI Taxonomy" id="1121331"/>
    <lineage>
        <taxon>Bacteria</taxon>
        <taxon>Bacillati</taxon>
        <taxon>Bacillota</taxon>
        <taxon>Clostridia</taxon>
        <taxon>Eubacteriales</taxon>
        <taxon>Clostridiaceae</taxon>
        <taxon>Hathewaya</taxon>
    </lineage>
</organism>
<accession>A0A1M6QJW6</accession>
<dbReference type="STRING" id="1121331.SAMN02745248_02028"/>